<reference evidence="3" key="1">
    <citation type="journal article" date="2019" name="Int. J. Syst. Evol. Microbiol.">
        <title>The Global Catalogue of Microorganisms (GCM) 10K type strain sequencing project: providing services to taxonomists for standard genome sequencing and annotation.</title>
        <authorList>
            <consortium name="The Broad Institute Genomics Platform"/>
            <consortium name="The Broad Institute Genome Sequencing Center for Infectious Disease"/>
            <person name="Wu L."/>
            <person name="Ma J."/>
        </authorList>
    </citation>
    <scope>NUCLEOTIDE SEQUENCE [LARGE SCALE GENOMIC DNA]</scope>
    <source>
        <strain evidence="3">CCUG 63563</strain>
    </source>
</reference>
<dbReference type="Proteomes" id="UP001596976">
    <property type="component" value="Unassembled WGS sequence"/>
</dbReference>
<evidence type="ECO:0000256" key="1">
    <source>
        <dbReference type="SAM" id="Coils"/>
    </source>
</evidence>
<evidence type="ECO:0000313" key="3">
    <source>
        <dbReference type="Proteomes" id="UP001596976"/>
    </source>
</evidence>
<name>A0ABW3GYA4_9BACL</name>
<keyword evidence="1" id="KW-0175">Coiled coil</keyword>
<gene>
    <name evidence="2" type="ORF">ACFQ0V_08560</name>
</gene>
<organism evidence="2 3">
    <name type="scientific">Savagea faecisuis</name>
    <dbReference type="NCBI Taxonomy" id="1274803"/>
    <lineage>
        <taxon>Bacteria</taxon>
        <taxon>Bacillati</taxon>
        <taxon>Bacillota</taxon>
        <taxon>Bacilli</taxon>
        <taxon>Bacillales</taxon>
        <taxon>Caryophanaceae</taxon>
        <taxon>Savagea</taxon>
    </lineage>
</organism>
<feature type="coiled-coil region" evidence="1">
    <location>
        <begin position="27"/>
        <end position="54"/>
    </location>
</feature>
<dbReference type="EMBL" id="JBHTJF010000029">
    <property type="protein sequence ID" value="MFD0943814.1"/>
    <property type="molecule type" value="Genomic_DNA"/>
</dbReference>
<protein>
    <submittedName>
        <fullName evidence="2">Uncharacterized protein</fullName>
    </submittedName>
</protein>
<accession>A0ABW3GYA4</accession>
<evidence type="ECO:0000313" key="2">
    <source>
        <dbReference type="EMBL" id="MFD0943814.1"/>
    </source>
</evidence>
<keyword evidence="3" id="KW-1185">Reference proteome</keyword>
<dbReference type="RefSeq" id="WP_381012283.1">
    <property type="nucleotide sequence ID" value="NZ_JBHTJF010000029.1"/>
</dbReference>
<proteinExistence type="predicted"/>
<comment type="caution">
    <text evidence="2">The sequence shown here is derived from an EMBL/GenBank/DDBJ whole genome shotgun (WGS) entry which is preliminary data.</text>
</comment>
<sequence>MREIVHSAASIKSDYERLQQTDLVQENKELKQIAINTLKENKQLKHKNEHLQKEQMRLSWDNTLLKEHIGDLKAEIKLIYQSTKNLLKDLTSDLRTFKGVFNLLVDKIKEKNTETEFEKLAKVEKRHERNDELER</sequence>